<keyword evidence="2" id="KW-1185">Reference proteome</keyword>
<evidence type="ECO:0000313" key="2">
    <source>
        <dbReference type="Proteomes" id="UP000654075"/>
    </source>
</evidence>
<gene>
    <name evidence="1" type="ORF">PGLA1383_LOCUS37873</name>
</gene>
<dbReference type="AlphaFoldDB" id="A0A813G1H6"/>
<accession>A0A813G1H6</accession>
<feature type="non-terminal residue" evidence="1">
    <location>
        <position position="1"/>
    </location>
</feature>
<dbReference type="OrthoDB" id="485624at2759"/>
<reference evidence="1" key="1">
    <citation type="submission" date="2021-02" db="EMBL/GenBank/DDBJ databases">
        <authorList>
            <person name="Dougan E. K."/>
            <person name="Rhodes N."/>
            <person name="Thang M."/>
            <person name="Chan C."/>
        </authorList>
    </citation>
    <scope>NUCLEOTIDE SEQUENCE</scope>
</reference>
<dbReference type="EMBL" id="CAJNNV010027412">
    <property type="protein sequence ID" value="CAE8620310.1"/>
    <property type="molecule type" value="Genomic_DNA"/>
</dbReference>
<organism evidence="1 2">
    <name type="scientific">Polarella glacialis</name>
    <name type="common">Dinoflagellate</name>
    <dbReference type="NCBI Taxonomy" id="89957"/>
    <lineage>
        <taxon>Eukaryota</taxon>
        <taxon>Sar</taxon>
        <taxon>Alveolata</taxon>
        <taxon>Dinophyceae</taxon>
        <taxon>Suessiales</taxon>
        <taxon>Suessiaceae</taxon>
        <taxon>Polarella</taxon>
    </lineage>
</organism>
<evidence type="ECO:0000313" key="1">
    <source>
        <dbReference type="EMBL" id="CAE8620310.1"/>
    </source>
</evidence>
<comment type="caution">
    <text evidence="1">The sequence shown here is derived from an EMBL/GenBank/DDBJ whole genome shotgun (WGS) entry which is preliminary data.</text>
</comment>
<proteinExistence type="predicted"/>
<dbReference type="Proteomes" id="UP000654075">
    <property type="component" value="Unassembled WGS sequence"/>
</dbReference>
<name>A0A813G1H6_POLGL</name>
<sequence length="134" mass="15012">QLHFHCPKLQRYRAQVSTEGSATYMHGRQRYVRERVPPSLLHSLFSKTPIEADDLATTLEAVRTSAREEGPAALSPEQVGEYLRQLNRTLAADTQFSMLSSSEKATLRDLMELLPPTSTAADELKRSFRPLLGA</sequence>
<protein>
    <submittedName>
        <fullName evidence="1">Uncharacterized protein</fullName>
    </submittedName>
</protein>